<dbReference type="EMBL" id="JBFALK010000011">
    <property type="protein sequence ID" value="MEV0971125.1"/>
    <property type="molecule type" value="Genomic_DNA"/>
</dbReference>
<evidence type="ECO:0000313" key="3">
    <source>
        <dbReference type="EMBL" id="MEV0971125.1"/>
    </source>
</evidence>
<feature type="region of interest" description="Disordered" evidence="1">
    <location>
        <begin position="43"/>
        <end position="62"/>
    </location>
</feature>
<dbReference type="Proteomes" id="UP001551675">
    <property type="component" value="Unassembled WGS sequence"/>
</dbReference>
<dbReference type="InterPro" id="IPR050266">
    <property type="entry name" value="AB_hydrolase_sf"/>
</dbReference>
<evidence type="ECO:0000259" key="2">
    <source>
        <dbReference type="Pfam" id="PF00561"/>
    </source>
</evidence>
<evidence type="ECO:0000313" key="4">
    <source>
        <dbReference type="Proteomes" id="UP001551675"/>
    </source>
</evidence>
<feature type="domain" description="AB hydrolase-1" evidence="2">
    <location>
        <begin position="111"/>
        <end position="362"/>
    </location>
</feature>
<reference evidence="3 4" key="1">
    <citation type="submission" date="2024-06" db="EMBL/GenBank/DDBJ databases">
        <title>The Natural Products Discovery Center: Release of the First 8490 Sequenced Strains for Exploring Actinobacteria Biosynthetic Diversity.</title>
        <authorList>
            <person name="Kalkreuter E."/>
            <person name="Kautsar S.A."/>
            <person name="Yang D."/>
            <person name="Bader C.D."/>
            <person name="Teijaro C.N."/>
            <person name="Fluegel L."/>
            <person name="Davis C.M."/>
            <person name="Simpson J.R."/>
            <person name="Lauterbach L."/>
            <person name="Steele A.D."/>
            <person name="Gui C."/>
            <person name="Meng S."/>
            <person name="Li G."/>
            <person name="Viehrig K."/>
            <person name="Ye F."/>
            <person name="Su P."/>
            <person name="Kiefer A.F."/>
            <person name="Nichols A."/>
            <person name="Cepeda A.J."/>
            <person name="Yan W."/>
            <person name="Fan B."/>
            <person name="Jiang Y."/>
            <person name="Adhikari A."/>
            <person name="Zheng C.-J."/>
            <person name="Schuster L."/>
            <person name="Cowan T.M."/>
            <person name="Smanski M.J."/>
            <person name="Chevrette M.G."/>
            <person name="De Carvalho L.P.S."/>
            <person name="Shen B."/>
        </authorList>
    </citation>
    <scope>NUCLEOTIDE SEQUENCE [LARGE SCALE GENOMIC DNA]</scope>
    <source>
        <strain evidence="3 4">NPDC050100</strain>
    </source>
</reference>
<name>A0ABV3GHK1_MICGL</name>
<dbReference type="GO" id="GO:0016787">
    <property type="term" value="F:hydrolase activity"/>
    <property type="evidence" value="ECO:0007669"/>
    <property type="project" value="UniProtKB-KW"/>
</dbReference>
<dbReference type="RefSeq" id="WP_358135102.1">
    <property type="nucleotide sequence ID" value="NZ_JBFALK010000011.1"/>
</dbReference>
<gene>
    <name evidence="3" type="ORF">AB0I59_21055</name>
</gene>
<dbReference type="InterPro" id="IPR029058">
    <property type="entry name" value="AB_hydrolase_fold"/>
</dbReference>
<dbReference type="Gene3D" id="3.40.50.1820">
    <property type="entry name" value="alpha/beta hydrolase"/>
    <property type="match status" value="1"/>
</dbReference>
<dbReference type="InterPro" id="IPR000073">
    <property type="entry name" value="AB_hydrolase_1"/>
</dbReference>
<comment type="caution">
    <text evidence="3">The sequence shown here is derived from an EMBL/GenBank/DDBJ whole genome shotgun (WGS) entry which is preliminary data.</text>
</comment>
<keyword evidence="4" id="KW-1185">Reference proteome</keyword>
<sequence>MLSNRLYGPSPDVSGPAVIRGFDPRVISGIDLRRRELLEAESDADEESDILSNTLSNGLPDALPDASCDSARMLQPEDAELPAGTARAVVADDGLELYVEVGGSSDAELTMVFCHGLALHLGCWNGQRTAFADRARLVLYDQRGHGRSGRGAPGSATIAQLGRDLYRVLEEVVPSGPVVLVGHSMGGMAIMALAEAHPDLFHDRVVGVALLSTSAGGLGHITLGLPAYGAKLLQPLVPGLLKVLGGRSIIRGYGHLAFAELLHLLVRRYSFASDVPSAVRQAADRIIDSTPIEVIGDYYATLMAHDRLAALDALRDVATLILVGKNDLVTPVEHSETIAGTLPAADFVVLPSTGHNLMLERPQNVNSSLEELLGRVCGPQPVALEALSGVGRGAR</sequence>
<protein>
    <submittedName>
        <fullName evidence="3">Alpha/beta hydrolase</fullName>
    </submittedName>
</protein>
<evidence type="ECO:0000256" key="1">
    <source>
        <dbReference type="SAM" id="MobiDB-lite"/>
    </source>
</evidence>
<organism evidence="3 4">
    <name type="scientific">Microtetraspora glauca</name>
    <dbReference type="NCBI Taxonomy" id="1996"/>
    <lineage>
        <taxon>Bacteria</taxon>
        <taxon>Bacillati</taxon>
        <taxon>Actinomycetota</taxon>
        <taxon>Actinomycetes</taxon>
        <taxon>Streptosporangiales</taxon>
        <taxon>Streptosporangiaceae</taxon>
        <taxon>Microtetraspora</taxon>
    </lineage>
</organism>
<proteinExistence type="predicted"/>
<dbReference type="PANTHER" id="PTHR43798:SF5">
    <property type="entry name" value="MONOACYLGLYCEROL LIPASE ABHD6"/>
    <property type="match status" value="1"/>
</dbReference>
<keyword evidence="3" id="KW-0378">Hydrolase</keyword>
<accession>A0ABV3GHK1</accession>
<dbReference type="Pfam" id="PF00561">
    <property type="entry name" value="Abhydrolase_1"/>
    <property type="match status" value="1"/>
</dbReference>
<dbReference type="PANTHER" id="PTHR43798">
    <property type="entry name" value="MONOACYLGLYCEROL LIPASE"/>
    <property type="match status" value="1"/>
</dbReference>
<dbReference type="SUPFAM" id="SSF53474">
    <property type="entry name" value="alpha/beta-Hydrolases"/>
    <property type="match status" value="1"/>
</dbReference>